<evidence type="ECO:0000313" key="2">
    <source>
        <dbReference type="EMBL" id="MBX4336123.1"/>
    </source>
</evidence>
<dbReference type="EMBL" id="JAIFRO010000005">
    <property type="protein sequence ID" value="MBX4336123.1"/>
    <property type="molecule type" value="Genomic_DNA"/>
</dbReference>
<gene>
    <name evidence="2" type="ORF">K3248_05910</name>
</gene>
<comment type="caution">
    <text evidence="2">The sequence shown here is derived from an EMBL/GenBank/DDBJ whole genome shotgun (WGS) entry which is preliminary data.</text>
</comment>
<accession>A0ABS7I5H9</accession>
<keyword evidence="1" id="KW-0812">Transmembrane</keyword>
<evidence type="ECO:0000256" key="1">
    <source>
        <dbReference type="SAM" id="Phobius"/>
    </source>
</evidence>
<protein>
    <recommendedName>
        <fullName evidence="4">Protein-disulfide reductase</fullName>
    </recommendedName>
</protein>
<keyword evidence="1" id="KW-0472">Membrane</keyword>
<name>A0ABS7I5H9_9HYPH</name>
<reference evidence="2 3" key="1">
    <citation type="submission" date="2021-08" db="EMBL/GenBank/DDBJ databases">
        <title>Bartonella raoulti 094 sp. nov.</title>
        <authorList>
            <person name="Zgheib R."/>
            <person name="Hammoud A."/>
        </authorList>
    </citation>
    <scope>NUCLEOTIDE SEQUENCE [LARGE SCALE GENOMIC DNA]</scope>
    <source>
        <strain evidence="2 3">094</strain>
    </source>
</reference>
<feature type="transmembrane region" description="Helical" evidence="1">
    <location>
        <begin position="87"/>
        <end position="109"/>
    </location>
</feature>
<dbReference type="RefSeq" id="WP_220717461.1">
    <property type="nucleotide sequence ID" value="NZ_JAIFRO010000005.1"/>
</dbReference>
<sequence>MTKSFQNYILSILITIVFSFSQIVSVHASHLENNSQKEKISITEQGMKNPINTISFYTSILNYGVKHETPIEGKIEKVFEPITIGTFGIGMALGYGSSTVGLFLGWLIAKMVMMFK</sequence>
<keyword evidence="3" id="KW-1185">Reference proteome</keyword>
<organism evidence="2 3">
    <name type="scientific">Bartonella raoultii</name>
    <dbReference type="NCBI Taxonomy" id="1457020"/>
    <lineage>
        <taxon>Bacteria</taxon>
        <taxon>Pseudomonadati</taxon>
        <taxon>Pseudomonadota</taxon>
        <taxon>Alphaproteobacteria</taxon>
        <taxon>Hyphomicrobiales</taxon>
        <taxon>Bartonellaceae</taxon>
        <taxon>Bartonella</taxon>
    </lineage>
</organism>
<evidence type="ECO:0008006" key="4">
    <source>
        <dbReference type="Google" id="ProtNLM"/>
    </source>
</evidence>
<keyword evidence="1" id="KW-1133">Transmembrane helix</keyword>
<proteinExistence type="predicted"/>
<evidence type="ECO:0000313" key="3">
    <source>
        <dbReference type="Proteomes" id="UP000746918"/>
    </source>
</evidence>
<dbReference type="Proteomes" id="UP000746918">
    <property type="component" value="Unassembled WGS sequence"/>
</dbReference>